<feature type="region of interest" description="Disordered" evidence="1">
    <location>
        <begin position="214"/>
        <end position="256"/>
    </location>
</feature>
<dbReference type="OrthoDB" id="548077at2759"/>
<dbReference type="EMBL" id="CM008967">
    <property type="protein sequence ID" value="PNW82129.1"/>
    <property type="molecule type" value="Genomic_DNA"/>
</dbReference>
<dbReference type="OMA" id="GHHADSC"/>
<evidence type="ECO:0000313" key="2">
    <source>
        <dbReference type="EMBL" id="PNW82129.1"/>
    </source>
</evidence>
<dbReference type="KEGG" id="cre:CHLRE_06g275250v5"/>
<gene>
    <name evidence="2" type="ORF">CHLRE_06g275250v5</name>
</gene>
<feature type="region of interest" description="Disordered" evidence="1">
    <location>
        <begin position="380"/>
        <end position="545"/>
    </location>
</feature>
<name>A0A2K3DNL9_CHLRE</name>
<dbReference type="RefSeq" id="XP_042923707.1">
    <property type="nucleotide sequence ID" value="XM_043063001.1"/>
</dbReference>
<dbReference type="Proteomes" id="UP000006906">
    <property type="component" value="Chromosome 6"/>
</dbReference>
<keyword evidence="3" id="KW-1185">Reference proteome</keyword>
<dbReference type="ExpressionAtlas" id="A0A2K3DNL9">
    <property type="expression patterns" value="baseline and differential"/>
</dbReference>
<proteinExistence type="predicted"/>
<dbReference type="InParanoid" id="A0A2K3DNL9"/>
<evidence type="ECO:0000313" key="3">
    <source>
        <dbReference type="Proteomes" id="UP000006906"/>
    </source>
</evidence>
<feature type="compositionally biased region" description="Pro residues" evidence="1">
    <location>
        <begin position="429"/>
        <end position="442"/>
    </location>
</feature>
<sequence length="667" mass="66506">MAFAIKDVIVKRAQQQLPGESGLLQVAVDGLASLASAASSEGTDGAQDAVCKVDAADSALSAQLQAWSSWTSDALATGQQGVQQPQYAALANALAQAVASEVVPGSSLGAIAPDALDAAFAVDAAGANAVAPERLSHSLAALATACGADGSAAAAAAVLELLLAKLQPQAEQLLRQAAAVTASSSAPAGAGAGDGNDSDDELDKLLAEDAVAGGDEDDVSPVSDQTQVAAAPAPAPPQAPAAAAGDADDDGDDALSLGLSRSTSIASASAAPAGGAVATAVARVTLGSAVQHDSAKSLGGKSMGALSRALSAASSDGLDDLPDNLDAMETRGASHGAAGASKGPRTKPLLAGLMESEQGKGSMASMPTDLRDWSNLKNRQPGAAMVVPPGHPPPGARGGPGAVSMRRPAGGHLMPLSGKPGAPGAAPAGAPPPPVHAAPPPLLSSRTDGPKANPLHNALMNSSAVRQSHDRAAQQQQQQQQHHHHHPLLQQHGSHASSGSGNSFVSRKESNNSSGIPAGRQRSLNSHMSRKASISEPGPLGPQAEWKQLPALGHGVRLHPHELRQPSSGNLRGSVAAPGGSVSKSVAISLPGLTDDKLPALPALMGARGAPPRAAELMRNASRGARADSHHASHQSLPGLARGGLAQQASRALRMPSKKSFKGDRDF</sequence>
<dbReference type="AlphaFoldDB" id="A0A2K3DNL9"/>
<feature type="compositionally biased region" description="Low complexity" evidence="1">
    <location>
        <begin position="333"/>
        <end position="343"/>
    </location>
</feature>
<reference evidence="2 3" key="1">
    <citation type="journal article" date="2007" name="Science">
        <title>The Chlamydomonas genome reveals the evolution of key animal and plant functions.</title>
        <authorList>
            <person name="Merchant S.S."/>
            <person name="Prochnik S.E."/>
            <person name="Vallon O."/>
            <person name="Harris E.H."/>
            <person name="Karpowicz S.J."/>
            <person name="Witman G.B."/>
            <person name="Terry A."/>
            <person name="Salamov A."/>
            <person name="Fritz-Laylin L.K."/>
            <person name="Marechal-Drouard L."/>
            <person name="Marshall W.F."/>
            <person name="Qu L.H."/>
            <person name="Nelson D.R."/>
            <person name="Sanderfoot A.A."/>
            <person name="Spalding M.H."/>
            <person name="Kapitonov V.V."/>
            <person name="Ren Q."/>
            <person name="Ferris P."/>
            <person name="Lindquist E."/>
            <person name="Shapiro H."/>
            <person name="Lucas S.M."/>
            <person name="Grimwood J."/>
            <person name="Schmutz J."/>
            <person name="Cardol P."/>
            <person name="Cerutti H."/>
            <person name="Chanfreau G."/>
            <person name="Chen C.L."/>
            <person name="Cognat V."/>
            <person name="Croft M.T."/>
            <person name="Dent R."/>
            <person name="Dutcher S."/>
            <person name="Fernandez E."/>
            <person name="Fukuzawa H."/>
            <person name="Gonzalez-Ballester D."/>
            <person name="Gonzalez-Halphen D."/>
            <person name="Hallmann A."/>
            <person name="Hanikenne M."/>
            <person name="Hippler M."/>
            <person name="Inwood W."/>
            <person name="Jabbari K."/>
            <person name="Kalanon M."/>
            <person name="Kuras R."/>
            <person name="Lefebvre P.A."/>
            <person name="Lemaire S.D."/>
            <person name="Lobanov A.V."/>
            <person name="Lohr M."/>
            <person name="Manuell A."/>
            <person name="Meier I."/>
            <person name="Mets L."/>
            <person name="Mittag M."/>
            <person name="Mittelmeier T."/>
            <person name="Moroney J.V."/>
            <person name="Moseley J."/>
            <person name="Napoli C."/>
            <person name="Nedelcu A.M."/>
            <person name="Niyogi K."/>
            <person name="Novoselov S.V."/>
            <person name="Paulsen I.T."/>
            <person name="Pazour G."/>
            <person name="Purton S."/>
            <person name="Ral J.P."/>
            <person name="Riano-Pachon D.M."/>
            <person name="Riekhof W."/>
            <person name="Rymarquis L."/>
            <person name="Schroda M."/>
            <person name="Stern D."/>
            <person name="Umen J."/>
            <person name="Willows R."/>
            <person name="Wilson N."/>
            <person name="Zimmer S.L."/>
            <person name="Allmer J."/>
            <person name="Balk J."/>
            <person name="Bisova K."/>
            <person name="Chen C.J."/>
            <person name="Elias M."/>
            <person name="Gendler K."/>
            <person name="Hauser C."/>
            <person name="Lamb M.R."/>
            <person name="Ledford H."/>
            <person name="Long J.C."/>
            <person name="Minagawa J."/>
            <person name="Page M.D."/>
            <person name="Pan J."/>
            <person name="Pootakham W."/>
            <person name="Roje S."/>
            <person name="Rose A."/>
            <person name="Stahlberg E."/>
            <person name="Terauchi A.M."/>
            <person name="Yang P."/>
            <person name="Ball S."/>
            <person name="Bowler C."/>
            <person name="Dieckmann C.L."/>
            <person name="Gladyshev V.N."/>
            <person name="Green P."/>
            <person name="Jorgensen R."/>
            <person name="Mayfield S."/>
            <person name="Mueller-Roeber B."/>
            <person name="Rajamani S."/>
            <person name="Sayre R.T."/>
            <person name="Brokstein P."/>
            <person name="Dubchak I."/>
            <person name="Goodstein D."/>
            <person name="Hornick L."/>
            <person name="Huang Y.W."/>
            <person name="Jhaveri J."/>
            <person name="Luo Y."/>
            <person name="Martinez D."/>
            <person name="Ngau W.C."/>
            <person name="Otillar B."/>
            <person name="Poliakov A."/>
            <person name="Porter A."/>
            <person name="Szajkowski L."/>
            <person name="Werner G."/>
            <person name="Zhou K."/>
            <person name="Grigoriev I.V."/>
            <person name="Rokhsar D.S."/>
            <person name="Grossman A.R."/>
        </authorList>
    </citation>
    <scope>NUCLEOTIDE SEQUENCE [LARGE SCALE GENOMIC DNA]</scope>
    <source>
        <strain evidence="3">CC-503</strain>
    </source>
</reference>
<feature type="region of interest" description="Disordered" evidence="1">
    <location>
        <begin position="321"/>
        <end position="347"/>
    </location>
</feature>
<accession>A0A2K3DNL9</accession>
<protein>
    <submittedName>
        <fullName evidence="2">Uncharacterized protein</fullName>
    </submittedName>
</protein>
<dbReference type="GeneID" id="5721759"/>
<organism evidence="2 3">
    <name type="scientific">Chlamydomonas reinhardtii</name>
    <name type="common">Chlamydomonas smithii</name>
    <dbReference type="NCBI Taxonomy" id="3055"/>
    <lineage>
        <taxon>Eukaryota</taxon>
        <taxon>Viridiplantae</taxon>
        <taxon>Chlorophyta</taxon>
        <taxon>core chlorophytes</taxon>
        <taxon>Chlorophyceae</taxon>
        <taxon>CS clade</taxon>
        <taxon>Chlamydomonadales</taxon>
        <taxon>Chlamydomonadaceae</taxon>
        <taxon>Chlamydomonas</taxon>
    </lineage>
</organism>
<feature type="region of interest" description="Disordered" evidence="1">
    <location>
        <begin position="621"/>
        <end position="667"/>
    </location>
</feature>
<dbReference type="Gramene" id="PNW82129">
    <property type="protein sequence ID" value="PNW82129"/>
    <property type="gene ID" value="CHLRE_06g275250v5"/>
</dbReference>
<feature type="compositionally biased region" description="Low complexity" evidence="1">
    <location>
        <begin position="488"/>
        <end position="505"/>
    </location>
</feature>
<evidence type="ECO:0000256" key="1">
    <source>
        <dbReference type="SAM" id="MobiDB-lite"/>
    </source>
</evidence>